<reference evidence="1 2" key="1">
    <citation type="journal article" date="2016" name="Genome Biol. Evol.">
        <title>Divergent and convergent evolution of fungal pathogenicity.</title>
        <authorList>
            <person name="Shang Y."/>
            <person name="Xiao G."/>
            <person name="Zheng P."/>
            <person name="Cen K."/>
            <person name="Zhan S."/>
            <person name="Wang C."/>
        </authorList>
    </citation>
    <scope>NUCLEOTIDE SEQUENCE [LARGE SCALE GENOMIC DNA]</scope>
    <source>
        <strain evidence="1 2">ARSEF 2679</strain>
    </source>
</reference>
<dbReference type="GeneID" id="30016350"/>
<comment type="caution">
    <text evidence="1">The sequence shown here is derived from an EMBL/GenBank/DDBJ whole genome shotgun (WGS) entry which is preliminary data.</text>
</comment>
<accession>A0A168DYI3</accession>
<dbReference type="AlphaFoldDB" id="A0A168DYI3"/>
<proteinExistence type="predicted"/>
<evidence type="ECO:0000313" key="2">
    <source>
        <dbReference type="Proteomes" id="UP000076744"/>
    </source>
</evidence>
<evidence type="ECO:0000313" key="1">
    <source>
        <dbReference type="EMBL" id="OAA73157.1"/>
    </source>
</evidence>
<dbReference type="EMBL" id="AZHB01000001">
    <property type="protein sequence ID" value="OAA73157.1"/>
    <property type="molecule type" value="Genomic_DNA"/>
</dbReference>
<protein>
    <submittedName>
        <fullName evidence="1">Uncharacterized protein</fullName>
    </submittedName>
</protein>
<name>A0A168DYI3_CORFA</name>
<dbReference type="Proteomes" id="UP000076744">
    <property type="component" value="Unassembled WGS sequence"/>
</dbReference>
<sequence length="86" mass="9732">MCKTAVLVRRYMCDENHTTPPEPGPMAPVHGCGKCGIVTVRAEVQGEPIRRPCLQCEPEWEVYEGRWMRKTTADRYRAVAAVAKSR</sequence>
<keyword evidence="2" id="KW-1185">Reference proteome</keyword>
<dbReference type="RefSeq" id="XP_018708115.1">
    <property type="nucleotide sequence ID" value="XM_018843665.1"/>
</dbReference>
<organism evidence="1 2">
    <name type="scientific">Cordyceps fumosorosea (strain ARSEF 2679)</name>
    <name type="common">Isaria fumosorosea</name>
    <dbReference type="NCBI Taxonomy" id="1081104"/>
    <lineage>
        <taxon>Eukaryota</taxon>
        <taxon>Fungi</taxon>
        <taxon>Dikarya</taxon>
        <taxon>Ascomycota</taxon>
        <taxon>Pezizomycotina</taxon>
        <taxon>Sordariomycetes</taxon>
        <taxon>Hypocreomycetidae</taxon>
        <taxon>Hypocreales</taxon>
        <taxon>Cordycipitaceae</taxon>
        <taxon>Cordyceps</taxon>
    </lineage>
</organism>
<gene>
    <name evidence="1" type="ORF">ISF_00058</name>
</gene>